<evidence type="ECO:0000313" key="2">
    <source>
        <dbReference type="Proteomes" id="UP001062846"/>
    </source>
</evidence>
<dbReference type="EMBL" id="CM046395">
    <property type="protein sequence ID" value="KAI8541551.1"/>
    <property type="molecule type" value="Genomic_DNA"/>
</dbReference>
<name>A0ACC0MLU8_RHOML</name>
<evidence type="ECO:0000313" key="1">
    <source>
        <dbReference type="EMBL" id="KAI8541551.1"/>
    </source>
</evidence>
<accession>A0ACC0MLU8</accession>
<proteinExistence type="predicted"/>
<dbReference type="Proteomes" id="UP001062846">
    <property type="component" value="Chromosome 8"/>
</dbReference>
<reference evidence="1" key="1">
    <citation type="submission" date="2022-02" db="EMBL/GenBank/DDBJ databases">
        <title>Plant Genome Project.</title>
        <authorList>
            <person name="Zhang R.-G."/>
        </authorList>
    </citation>
    <scope>NUCLEOTIDE SEQUENCE</scope>
    <source>
        <strain evidence="1">AT1</strain>
    </source>
</reference>
<keyword evidence="2" id="KW-1185">Reference proteome</keyword>
<comment type="caution">
    <text evidence="1">The sequence shown here is derived from an EMBL/GenBank/DDBJ whole genome shotgun (WGS) entry which is preliminary data.</text>
</comment>
<protein>
    <submittedName>
        <fullName evidence="1">Uncharacterized protein</fullName>
    </submittedName>
</protein>
<organism evidence="1 2">
    <name type="scientific">Rhododendron molle</name>
    <name type="common">Chinese azalea</name>
    <name type="synonym">Azalea mollis</name>
    <dbReference type="NCBI Taxonomy" id="49168"/>
    <lineage>
        <taxon>Eukaryota</taxon>
        <taxon>Viridiplantae</taxon>
        <taxon>Streptophyta</taxon>
        <taxon>Embryophyta</taxon>
        <taxon>Tracheophyta</taxon>
        <taxon>Spermatophyta</taxon>
        <taxon>Magnoliopsida</taxon>
        <taxon>eudicotyledons</taxon>
        <taxon>Gunneridae</taxon>
        <taxon>Pentapetalae</taxon>
        <taxon>asterids</taxon>
        <taxon>Ericales</taxon>
        <taxon>Ericaceae</taxon>
        <taxon>Ericoideae</taxon>
        <taxon>Rhodoreae</taxon>
        <taxon>Rhododendron</taxon>
    </lineage>
</organism>
<gene>
    <name evidence="1" type="ORF">RHMOL_Rhmol08G0070700</name>
</gene>
<sequence length="192" mass="22132">MARWAWNEVEEEILLTNLTSLVDQGVWQAENEFRPGYLEVLENQMRVCFPEAGIKQNHIEGKVKIWKRDYFDLTLYFKFWGFGGIQMKINWWWKMMFGMNLFEAPFNGQDGVLAHAFPPTNGKFHYNGDYSFTVNSVAGSYHLETVALHEIGHLLGLGHSNVQDAIMFPRIPPATIKGLSDDDIRGIRTLYA</sequence>